<protein>
    <submittedName>
        <fullName evidence="1">Uncharacterized protein</fullName>
    </submittedName>
</protein>
<accession>A0A2K8SST2</accession>
<dbReference type="Proteomes" id="UP000232003">
    <property type="component" value="Chromosome"/>
</dbReference>
<organism evidence="1 2">
    <name type="scientific">Nostoc flagelliforme CCNUN1</name>
    <dbReference type="NCBI Taxonomy" id="2038116"/>
    <lineage>
        <taxon>Bacteria</taxon>
        <taxon>Bacillati</taxon>
        <taxon>Cyanobacteriota</taxon>
        <taxon>Cyanophyceae</taxon>
        <taxon>Nostocales</taxon>
        <taxon>Nostocaceae</taxon>
        <taxon>Nostoc</taxon>
    </lineage>
</organism>
<sequence>MLRYFKVVLRYYDDEFSCLNPIYGEGDRAQKYHKYNSTIEILFDCVKKNH</sequence>
<evidence type="ECO:0000313" key="1">
    <source>
        <dbReference type="EMBL" id="AUB38410.1"/>
    </source>
</evidence>
<keyword evidence="2" id="KW-1185">Reference proteome</keyword>
<dbReference type="EMBL" id="CP024785">
    <property type="protein sequence ID" value="AUB38410.1"/>
    <property type="molecule type" value="Genomic_DNA"/>
</dbReference>
<proteinExistence type="predicted"/>
<evidence type="ECO:0000313" key="2">
    <source>
        <dbReference type="Proteomes" id="UP000232003"/>
    </source>
</evidence>
<reference evidence="1 2" key="1">
    <citation type="submission" date="2017-11" db="EMBL/GenBank/DDBJ databases">
        <title>Complete genome of a free-living desiccation-tolerant cyanobacterium and its photosynthetic adaptation to extreme terrestrial habitat.</title>
        <authorList>
            <person name="Shang J."/>
        </authorList>
    </citation>
    <scope>NUCLEOTIDE SEQUENCE [LARGE SCALE GENOMIC DNA]</scope>
    <source>
        <strain evidence="1 2">CCNUN1</strain>
    </source>
</reference>
<dbReference type="KEGG" id="nfl:COO91_04380"/>
<name>A0A2K8SST2_9NOSO</name>
<dbReference type="AlphaFoldDB" id="A0A2K8SST2"/>
<gene>
    <name evidence="1" type="ORF">COO91_04380</name>
</gene>